<protein>
    <submittedName>
        <fullName evidence="2">Uncharacterized protein</fullName>
    </submittedName>
</protein>
<accession>A0AAQ4ENT8</accession>
<organism evidence="2 3">
    <name type="scientific">Amblyomma americanum</name>
    <name type="common">Lone star tick</name>
    <dbReference type="NCBI Taxonomy" id="6943"/>
    <lineage>
        <taxon>Eukaryota</taxon>
        <taxon>Metazoa</taxon>
        <taxon>Ecdysozoa</taxon>
        <taxon>Arthropoda</taxon>
        <taxon>Chelicerata</taxon>
        <taxon>Arachnida</taxon>
        <taxon>Acari</taxon>
        <taxon>Parasitiformes</taxon>
        <taxon>Ixodida</taxon>
        <taxon>Ixodoidea</taxon>
        <taxon>Ixodidae</taxon>
        <taxon>Amblyomminae</taxon>
        <taxon>Amblyomma</taxon>
    </lineage>
</organism>
<reference evidence="2 3" key="1">
    <citation type="journal article" date="2023" name="Arcadia Sci">
        <title>De novo assembly of a long-read Amblyomma americanum tick genome.</title>
        <authorList>
            <person name="Chou S."/>
            <person name="Poskanzer K.E."/>
            <person name="Rollins M."/>
            <person name="Thuy-Boun P.S."/>
        </authorList>
    </citation>
    <scope>NUCLEOTIDE SEQUENCE [LARGE SCALE GENOMIC DNA]</scope>
    <source>
        <strain evidence="2">F_SG_1</strain>
        <tissue evidence="2">Salivary glands</tissue>
    </source>
</reference>
<sequence>MDEADGEEAAGSTVLKGKQDAPSLTLITQQKVTAASDDEASEKVVDALSEDDHDSQKETTKVCVETPEGVESSSTDAMVVSQETAASMVEKRLHEESVGQKQQSGDGSDEPPSKTARIRR</sequence>
<evidence type="ECO:0000313" key="2">
    <source>
        <dbReference type="EMBL" id="KAK8776387.1"/>
    </source>
</evidence>
<evidence type="ECO:0000313" key="3">
    <source>
        <dbReference type="Proteomes" id="UP001321473"/>
    </source>
</evidence>
<feature type="compositionally biased region" description="Polar residues" evidence="1">
    <location>
        <begin position="71"/>
        <end position="85"/>
    </location>
</feature>
<proteinExistence type="predicted"/>
<feature type="region of interest" description="Disordered" evidence="1">
    <location>
        <begin position="1"/>
        <end position="120"/>
    </location>
</feature>
<gene>
    <name evidence="2" type="ORF">V5799_030268</name>
</gene>
<feature type="compositionally biased region" description="Basic and acidic residues" evidence="1">
    <location>
        <begin position="89"/>
        <end position="98"/>
    </location>
</feature>
<comment type="caution">
    <text evidence="2">The sequence shown here is derived from an EMBL/GenBank/DDBJ whole genome shotgun (WGS) entry which is preliminary data.</text>
</comment>
<evidence type="ECO:0000256" key="1">
    <source>
        <dbReference type="SAM" id="MobiDB-lite"/>
    </source>
</evidence>
<dbReference type="Proteomes" id="UP001321473">
    <property type="component" value="Unassembled WGS sequence"/>
</dbReference>
<dbReference type="AlphaFoldDB" id="A0AAQ4ENT8"/>
<dbReference type="EMBL" id="JARKHS020013021">
    <property type="protein sequence ID" value="KAK8776387.1"/>
    <property type="molecule type" value="Genomic_DNA"/>
</dbReference>
<keyword evidence="3" id="KW-1185">Reference proteome</keyword>
<name>A0AAQ4ENT8_AMBAM</name>